<dbReference type="InterPro" id="IPR011129">
    <property type="entry name" value="CSD"/>
</dbReference>
<dbReference type="InterPro" id="IPR036567">
    <property type="entry name" value="RHF-like"/>
</dbReference>
<proteinExistence type="predicted"/>
<dbReference type="Proteomes" id="UP000326202">
    <property type="component" value="Chromosome"/>
</dbReference>
<keyword evidence="4" id="KW-1185">Reference proteome</keyword>
<dbReference type="EMBL" id="CP042906">
    <property type="protein sequence ID" value="QEX15014.1"/>
    <property type="molecule type" value="Genomic_DNA"/>
</dbReference>
<dbReference type="SUPFAM" id="SSF69754">
    <property type="entry name" value="Ribosome binding protein Y (YfiA homologue)"/>
    <property type="match status" value="1"/>
</dbReference>
<dbReference type="Pfam" id="PF02482">
    <property type="entry name" value="Ribosomal_S30AE"/>
    <property type="match status" value="1"/>
</dbReference>
<feature type="domain" description="CSD" evidence="2">
    <location>
        <begin position="116"/>
        <end position="181"/>
    </location>
</feature>
<name>A0A5J6MCI4_9PROT</name>
<protein>
    <submittedName>
        <fullName evidence="3">Ribosomal pseudouridine synthase</fullName>
    </submittedName>
</protein>
<evidence type="ECO:0000256" key="1">
    <source>
        <dbReference type="SAM" id="MobiDB-lite"/>
    </source>
</evidence>
<evidence type="ECO:0000313" key="4">
    <source>
        <dbReference type="Proteomes" id="UP000326202"/>
    </source>
</evidence>
<organism evidence="3 4">
    <name type="scientific">Hypericibacter terrae</name>
    <dbReference type="NCBI Taxonomy" id="2602015"/>
    <lineage>
        <taxon>Bacteria</taxon>
        <taxon>Pseudomonadati</taxon>
        <taxon>Pseudomonadota</taxon>
        <taxon>Alphaproteobacteria</taxon>
        <taxon>Rhodospirillales</taxon>
        <taxon>Dongiaceae</taxon>
        <taxon>Hypericibacter</taxon>
    </lineage>
</organism>
<dbReference type="Pfam" id="PF00313">
    <property type="entry name" value="CSD"/>
    <property type="match status" value="1"/>
</dbReference>
<dbReference type="Gene3D" id="2.40.50.140">
    <property type="entry name" value="Nucleic acid-binding proteins"/>
    <property type="match status" value="1"/>
</dbReference>
<evidence type="ECO:0000259" key="2">
    <source>
        <dbReference type="PROSITE" id="PS51857"/>
    </source>
</evidence>
<dbReference type="AlphaFoldDB" id="A0A5J6MCI4"/>
<dbReference type="RefSeq" id="WP_151175511.1">
    <property type="nucleotide sequence ID" value="NZ_CP042906.1"/>
</dbReference>
<dbReference type="SUPFAM" id="SSF50249">
    <property type="entry name" value="Nucleic acid-binding proteins"/>
    <property type="match status" value="1"/>
</dbReference>
<dbReference type="InterPro" id="IPR012340">
    <property type="entry name" value="NA-bd_OB-fold"/>
</dbReference>
<dbReference type="KEGG" id="htq:FRZ44_02940"/>
<dbReference type="InterPro" id="IPR002059">
    <property type="entry name" value="CSP_DNA-bd"/>
</dbReference>
<dbReference type="GO" id="GO:0003676">
    <property type="term" value="F:nucleic acid binding"/>
    <property type="evidence" value="ECO:0007669"/>
    <property type="project" value="InterPro"/>
</dbReference>
<reference evidence="3 4" key="1">
    <citation type="submission" date="2019-08" db="EMBL/GenBank/DDBJ databases">
        <title>Hyperibacter terrae gen. nov., sp. nov. and Hyperibacter viscosus sp. nov., two new members in the family Rhodospirillaceae isolated from the rhizosphere of Hypericum perforatum.</title>
        <authorList>
            <person name="Noviana Z."/>
        </authorList>
    </citation>
    <scope>NUCLEOTIDE SEQUENCE [LARGE SCALE GENOMIC DNA]</scope>
    <source>
        <strain evidence="3 4">R5913</strain>
    </source>
</reference>
<accession>A0A5J6MCI4</accession>
<dbReference type="OrthoDB" id="9782252at2"/>
<gene>
    <name evidence="3" type="ORF">FRZ44_02940</name>
</gene>
<dbReference type="Gene3D" id="3.30.160.100">
    <property type="entry name" value="Ribosome hibernation promotion factor-like"/>
    <property type="match status" value="1"/>
</dbReference>
<dbReference type="PROSITE" id="PS51857">
    <property type="entry name" value="CSD_2"/>
    <property type="match status" value="1"/>
</dbReference>
<sequence length="193" mass="21867">MSIPIDISFRDIDPSPAIEARIREKAATLEHFFDRAISLKAVVEARHRHQHKGKLYNVRLHLAVPGQDIMVNHEHKQDHAHEDVYVAIRDAFDALTRRVEDHARRRSDRVKTHAVPDHGRVAKLMLQEGYGFVQMSDGQEVYFHKNAAGNSFDKLAVGDEVRVIVQDKEGEKGPQASLVTPIGKHHLQDGGKR</sequence>
<dbReference type="SMART" id="SM00357">
    <property type="entry name" value="CSP"/>
    <property type="match status" value="1"/>
</dbReference>
<dbReference type="CDD" id="cd00552">
    <property type="entry name" value="RaiA"/>
    <property type="match status" value="1"/>
</dbReference>
<dbReference type="GO" id="GO:0005829">
    <property type="term" value="C:cytosol"/>
    <property type="evidence" value="ECO:0007669"/>
    <property type="project" value="UniProtKB-ARBA"/>
</dbReference>
<dbReference type="InterPro" id="IPR003489">
    <property type="entry name" value="RHF/RaiA"/>
</dbReference>
<evidence type="ECO:0000313" key="3">
    <source>
        <dbReference type="EMBL" id="QEX15014.1"/>
    </source>
</evidence>
<feature type="region of interest" description="Disordered" evidence="1">
    <location>
        <begin position="169"/>
        <end position="193"/>
    </location>
</feature>